<dbReference type="InterPro" id="IPR035919">
    <property type="entry name" value="EAL_sf"/>
</dbReference>
<dbReference type="Pfam" id="PF00563">
    <property type="entry name" value="EAL"/>
    <property type="match status" value="1"/>
</dbReference>
<gene>
    <name evidence="2" type="ORF">CFR77_10960</name>
</gene>
<reference evidence="2 3" key="1">
    <citation type="submission" date="2017-07" db="EMBL/GenBank/DDBJ databases">
        <title>A draft genome sequence of Komagataeibacter sucrofermentans LMG 18788.</title>
        <authorList>
            <person name="Skraban J."/>
            <person name="Cleenwerck I."/>
            <person name="Vandamme P."/>
            <person name="Trcek J."/>
        </authorList>
    </citation>
    <scope>NUCLEOTIDE SEQUENCE [LARGE SCALE GENOMIC DNA]</scope>
    <source>
        <strain evidence="2 3">LMG 18788</strain>
    </source>
</reference>
<proteinExistence type="predicted"/>
<dbReference type="Gene3D" id="3.20.20.450">
    <property type="entry name" value="EAL domain"/>
    <property type="match status" value="1"/>
</dbReference>
<evidence type="ECO:0000313" key="2">
    <source>
        <dbReference type="EMBL" id="PYD78370.1"/>
    </source>
</evidence>
<feature type="domain" description="EAL" evidence="1">
    <location>
        <begin position="1"/>
        <end position="66"/>
    </location>
</feature>
<evidence type="ECO:0000259" key="1">
    <source>
        <dbReference type="PROSITE" id="PS50883"/>
    </source>
</evidence>
<dbReference type="PROSITE" id="PS50883">
    <property type="entry name" value="EAL"/>
    <property type="match status" value="1"/>
</dbReference>
<keyword evidence="3" id="KW-1185">Reference proteome</keyword>
<dbReference type="InterPro" id="IPR050706">
    <property type="entry name" value="Cyclic-di-GMP_PDE-like"/>
</dbReference>
<dbReference type="PANTHER" id="PTHR33121:SF71">
    <property type="entry name" value="OXYGEN SENSOR PROTEIN DOSP"/>
    <property type="match status" value="1"/>
</dbReference>
<feature type="non-terminal residue" evidence="2">
    <location>
        <position position="1"/>
    </location>
</feature>
<dbReference type="EMBL" id="NKUA01000014">
    <property type="protein sequence ID" value="PYD78370.1"/>
    <property type="molecule type" value="Genomic_DNA"/>
</dbReference>
<dbReference type="Proteomes" id="UP000247814">
    <property type="component" value="Unassembled WGS sequence"/>
</dbReference>
<comment type="caution">
    <text evidence="2">The sequence shown here is derived from an EMBL/GenBank/DDBJ whole genome shotgun (WGS) entry which is preliminary data.</text>
</comment>
<name>A0A318QIX4_9PROT</name>
<accession>A0A318QIX4</accession>
<dbReference type="PANTHER" id="PTHR33121">
    <property type="entry name" value="CYCLIC DI-GMP PHOSPHODIESTERASE PDEF"/>
    <property type="match status" value="1"/>
</dbReference>
<dbReference type="SUPFAM" id="SSF141868">
    <property type="entry name" value="EAL domain-like"/>
    <property type="match status" value="1"/>
</dbReference>
<dbReference type="AlphaFoldDB" id="A0A318QIX4"/>
<dbReference type="GO" id="GO:0071111">
    <property type="term" value="F:cyclic-guanylate-specific phosphodiesterase activity"/>
    <property type="evidence" value="ECO:0007669"/>
    <property type="project" value="InterPro"/>
</dbReference>
<dbReference type="RefSeq" id="WP_146220219.1">
    <property type="nucleotide sequence ID" value="NZ_NKUA01000014.1"/>
</dbReference>
<sequence length="88" mass="9707">DTNAQAVTMAVIGIGSRLGMTVVTEGVETEQQRDLLEKLNCDVMQGYLFAKPLAPGDFEKWMRQHQTIRQMLPATQAAKSVSPKKKSS</sequence>
<organism evidence="2 3">
    <name type="scientific">Komagataeibacter sucrofermentans</name>
    <dbReference type="NCBI Taxonomy" id="1053551"/>
    <lineage>
        <taxon>Bacteria</taxon>
        <taxon>Pseudomonadati</taxon>
        <taxon>Pseudomonadota</taxon>
        <taxon>Alphaproteobacteria</taxon>
        <taxon>Acetobacterales</taxon>
        <taxon>Acetobacteraceae</taxon>
        <taxon>Komagataeibacter</taxon>
    </lineage>
</organism>
<protein>
    <submittedName>
        <fullName evidence="2">EAL domain-containing protein</fullName>
    </submittedName>
</protein>
<dbReference type="InterPro" id="IPR001633">
    <property type="entry name" value="EAL_dom"/>
</dbReference>
<dbReference type="OrthoDB" id="9814202at2"/>
<evidence type="ECO:0000313" key="3">
    <source>
        <dbReference type="Proteomes" id="UP000247814"/>
    </source>
</evidence>